<dbReference type="RefSeq" id="WP_236957576.1">
    <property type="nucleotide sequence ID" value="NZ_JAETXX010000001.1"/>
</dbReference>
<evidence type="ECO:0000256" key="1">
    <source>
        <dbReference type="SAM" id="Phobius"/>
    </source>
</evidence>
<sequence>MRKFIKISLLIIGILAIAVIIGNYMLGNFIEKKLIENDSDFSIKVRNVDVSLLSRSVSFDSIKIFSKGSDFGTIKKVTVSNISPMLLFNKKNINIGKVAINKGDFNLNKKKLKDSTKQKKQLQFTIDEIEIDSTNISYKSATDKKPITTSNINVKLKNLTVDTSAEEKPFNYDDLKIAFDKLTLPINSYQDFEINKAVVDEKNINTGTVAIKTLYTKEELQKQVSVQTDWIDLVVDSLVVNNYKRNTNENSYAVEKIKIINADLKVYKDKLLPEPTKYKPLYSKALRELPFDLIVDSITIEESRIEYQERVKNYDEPGSIVFTNVNSKIKNVNTIEGNGSTFIDITSKFMGDADFHLQWKFDINNTADYFTLHGNMKHLNAEKINDFIEPNMNVTTKGAITSIVFDIGANENVATGTFNLKYDDFKVTILRKNEKIVNKFFTGIAKLFVGNSKKENTKVPIEVKRNKQKSFFNYFWLCVKEGTIQSILK</sequence>
<feature type="transmembrane region" description="Helical" evidence="1">
    <location>
        <begin position="7"/>
        <end position="26"/>
    </location>
</feature>
<organism evidence="2 3">
    <name type="scientific">Joostella atrarenae</name>
    <dbReference type="NCBI Taxonomy" id="679257"/>
    <lineage>
        <taxon>Bacteria</taxon>
        <taxon>Pseudomonadati</taxon>
        <taxon>Bacteroidota</taxon>
        <taxon>Flavobacteriia</taxon>
        <taxon>Flavobacteriales</taxon>
        <taxon>Flavobacteriaceae</taxon>
        <taxon>Joostella</taxon>
    </lineage>
</organism>
<reference evidence="2 3" key="1">
    <citation type="submission" date="2021-01" db="EMBL/GenBank/DDBJ databases">
        <title>Genome sequencing of Joostella atrarenae M1-2 (= KCTC 23194).</title>
        <authorList>
            <person name="Zakaria M.R."/>
            <person name="Lam M.Q."/>
            <person name="Chong C.S."/>
        </authorList>
    </citation>
    <scope>NUCLEOTIDE SEQUENCE [LARGE SCALE GENOMIC DNA]</scope>
    <source>
        <strain evidence="2 3">M1-2</strain>
    </source>
</reference>
<keyword evidence="3" id="KW-1185">Reference proteome</keyword>
<protein>
    <submittedName>
        <fullName evidence="2">Uncharacterized protein</fullName>
    </submittedName>
</protein>
<comment type="caution">
    <text evidence="2">The sequence shown here is derived from an EMBL/GenBank/DDBJ whole genome shotgun (WGS) entry which is preliminary data.</text>
</comment>
<keyword evidence="1" id="KW-0472">Membrane</keyword>
<dbReference type="EMBL" id="JAETXX010000001">
    <property type="protein sequence ID" value="MCF8713610.1"/>
    <property type="molecule type" value="Genomic_DNA"/>
</dbReference>
<name>A0ABS9IZV0_9FLAO</name>
<keyword evidence="1" id="KW-1133">Transmembrane helix</keyword>
<evidence type="ECO:0000313" key="3">
    <source>
        <dbReference type="Proteomes" id="UP000829517"/>
    </source>
</evidence>
<evidence type="ECO:0000313" key="2">
    <source>
        <dbReference type="EMBL" id="MCF8713610.1"/>
    </source>
</evidence>
<accession>A0ABS9IZV0</accession>
<keyword evidence="1" id="KW-0812">Transmembrane</keyword>
<gene>
    <name evidence="2" type="ORF">JM658_02125</name>
</gene>
<proteinExistence type="predicted"/>
<dbReference type="Proteomes" id="UP000829517">
    <property type="component" value="Unassembled WGS sequence"/>
</dbReference>